<sequence length="294" mass="31333">MSQAIQILVDALSVGALYALSALGIGLIFGIMRLINFAHGEFIALGAYLLMVMGGLWVPLAIVLMVAAIAVLAMSTERIAFRPVRNADPATMLVTSFAVSFLLQNLYRLIWGSRPLGFDFLSILGTPLLIGEVRIPTLQLMTLGVTVLLLVALVLFLTRTHFGIEMRAAAVNFRMSRLLGVRADRVISVAFAMSGVLAAAVAAMHLSQTGSLTPVMGLQLALVGFVSTIVGGMGSLPGAVLGGFFIGIVTVLLQSALPLDLRPYRDAFVFGIVILVLLVRPQGLFLSAQVRERI</sequence>
<feature type="transmembrane region" description="Helical" evidence="10">
    <location>
        <begin position="212"/>
        <end position="231"/>
    </location>
</feature>
<accession>A0ABV7L474</accession>
<feature type="transmembrane region" description="Helical" evidence="10">
    <location>
        <begin position="138"/>
        <end position="157"/>
    </location>
</feature>
<evidence type="ECO:0000313" key="12">
    <source>
        <dbReference type="Proteomes" id="UP001595528"/>
    </source>
</evidence>
<feature type="transmembrane region" description="Helical" evidence="10">
    <location>
        <begin position="47"/>
        <end position="72"/>
    </location>
</feature>
<evidence type="ECO:0000256" key="1">
    <source>
        <dbReference type="ARBA" id="ARBA00004651"/>
    </source>
</evidence>
<evidence type="ECO:0000256" key="6">
    <source>
        <dbReference type="ARBA" id="ARBA00022970"/>
    </source>
</evidence>
<proteinExistence type="inferred from homology"/>
<keyword evidence="5 10" id="KW-0812">Transmembrane</keyword>
<organism evidence="11 12">
    <name type="scientific">Marinibaculum pumilum</name>
    <dbReference type="NCBI Taxonomy" id="1766165"/>
    <lineage>
        <taxon>Bacteria</taxon>
        <taxon>Pseudomonadati</taxon>
        <taxon>Pseudomonadota</taxon>
        <taxon>Alphaproteobacteria</taxon>
        <taxon>Rhodospirillales</taxon>
        <taxon>Rhodospirillaceae</taxon>
        <taxon>Marinibaculum</taxon>
    </lineage>
</organism>
<comment type="similarity">
    <text evidence="9">Belongs to the binding-protein-dependent transport system permease family. LivHM subfamily.</text>
</comment>
<dbReference type="InterPro" id="IPR001851">
    <property type="entry name" value="ABC_transp_permease"/>
</dbReference>
<evidence type="ECO:0000256" key="9">
    <source>
        <dbReference type="ARBA" id="ARBA00037998"/>
    </source>
</evidence>
<dbReference type="PANTHER" id="PTHR11795">
    <property type="entry name" value="BRANCHED-CHAIN AMINO ACID TRANSPORT SYSTEM PERMEASE PROTEIN LIVH"/>
    <property type="match status" value="1"/>
</dbReference>
<protein>
    <submittedName>
        <fullName evidence="11">Branched-chain amino acid ABC transporter permease</fullName>
    </submittedName>
</protein>
<evidence type="ECO:0000256" key="4">
    <source>
        <dbReference type="ARBA" id="ARBA00022519"/>
    </source>
</evidence>
<keyword evidence="12" id="KW-1185">Reference proteome</keyword>
<evidence type="ECO:0000256" key="2">
    <source>
        <dbReference type="ARBA" id="ARBA00022448"/>
    </source>
</evidence>
<keyword evidence="3" id="KW-1003">Cell membrane</keyword>
<evidence type="ECO:0000256" key="7">
    <source>
        <dbReference type="ARBA" id="ARBA00022989"/>
    </source>
</evidence>
<keyword evidence="6" id="KW-0029">Amino-acid transport</keyword>
<feature type="transmembrane region" description="Helical" evidence="10">
    <location>
        <begin position="268"/>
        <end position="288"/>
    </location>
</feature>
<feature type="transmembrane region" description="Helical" evidence="10">
    <location>
        <begin position="238"/>
        <end position="256"/>
    </location>
</feature>
<name>A0ABV7L474_9PROT</name>
<dbReference type="EMBL" id="JBHRTR010000034">
    <property type="protein sequence ID" value="MFC3229510.1"/>
    <property type="molecule type" value="Genomic_DNA"/>
</dbReference>
<feature type="transmembrane region" description="Helical" evidence="10">
    <location>
        <begin position="186"/>
        <end position="206"/>
    </location>
</feature>
<dbReference type="CDD" id="cd06582">
    <property type="entry name" value="TM_PBP1_LivH_like"/>
    <property type="match status" value="1"/>
</dbReference>
<reference evidence="12" key="1">
    <citation type="journal article" date="2019" name="Int. J. Syst. Evol. Microbiol.">
        <title>The Global Catalogue of Microorganisms (GCM) 10K type strain sequencing project: providing services to taxonomists for standard genome sequencing and annotation.</title>
        <authorList>
            <consortium name="The Broad Institute Genomics Platform"/>
            <consortium name="The Broad Institute Genome Sequencing Center for Infectious Disease"/>
            <person name="Wu L."/>
            <person name="Ma J."/>
        </authorList>
    </citation>
    <scope>NUCLEOTIDE SEQUENCE [LARGE SCALE GENOMIC DNA]</scope>
    <source>
        <strain evidence="12">KCTC 42964</strain>
    </source>
</reference>
<keyword evidence="7 10" id="KW-1133">Transmembrane helix</keyword>
<feature type="transmembrane region" description="Helical" evidence="10">
    <location>
        <begin position="12"/>
        <end position="35"/>
    </location>
</feature>
<dbReference type="PANTHER" id="PTHR11795:SF371">
    <property type="entry name" value="HIGH-AFFINITY BRANCHED-CHAIN AMINO ACID TRANSPORT SYSTEM PERMEASE PROTEIN LIVH"/>
    <property type="match status" value="1"/>
</dbReference>
<dbReference type="InterPro" id="IPR052157">
    <property type="entry name" value="BCAA_transport_permease"/>
</dbReference>
<feature type="transmembrane region" description="Helical" evidence="10">
    <location>
        <begin position="93"/>
        <end position="111"/>
    </location>
</feature>
<evidence type="ECO:0000256" key="8">
    <source>
        <dbReference type="ARBA" id="ARBA00023136"/>
    </source>
</evidence>
<keyword evidence="2" id="KW-0813">Transport</keyword>
<gene>
    <name evidence="11" type="ORF">ACFOGJ_19840</name>
</gene>
<comment type="caution">
    <text evidence="11">The sequence shown here is derived from an EMBL/GenBank/DDBJ whole genome shotgun (WGS) entry which is preliminary data.</text>
</comment>
<evidence type="ECO:0000256" key="5">
    <source>
        <dbReference type="ARBA" id="ARBA00022692"/>
    </source>
</evidence>
<dbReference type="Pfam" id="PF02653">
    <property type="entry name" value="BPD_transp_2"/>
    <property type="match status" value="1"/>
</dbReference>
<evidence type="ECO:0000313" key="11">
    <source>
        <dbReference type="EMBL" id="MFC3229510.1"/>
    </source>
</evidence>
<comment type="subcellular location">
    <subcellularLocation>
        <location evidence="1">Cell membrane</location>
        <topology evidence="1">Multi-pass membrane protein</topology>
    </subcellularLocation>
</comment>
<evidence type="ECO:0000256" key="10">
    <source>
        <dbReference type="SAM" id="Phobius"/>
    </source>
</evidence>
<dbReference type="RefSeq" id="WP_379903791.1">
    <property type="nucleotide sequence ID" value="NZ_JBHRTR010000034.1"/>
</dbReference>
<dbReference type="Proteomes" id="UP001595528">
    <property type="component" value="Unassembled WGS sequence"/>
</dbReference>
<keyword evidence="8 10" id="KW-0472">Membrane</keyword>
<evidence type="ECO:0000256" key="3">
    <source>
        <dbReference type="ARBA" id="ARBA00022475"/>
    </source>
</evidence>
<keyword evidence="4" id="KW-0997">Cell inner membrane</keyword>